<keyword evidence="1" id="KW-1133">Transmembrane helix</keyword>
<feature type="domain" description="Protein kinase" evidence="2">
    <location>
        <begin position="500"/>
        <end position="833"/>
    </location>
</feature>
<dbReference type="InterPro" id="IPR000719">
    <property type="entry name" value="Prot_kinase_dom"/>
</dbReference>
<dbReference type="InterPro" id="IPR044095">
    <property type="entry name" value="ADCK2_dom"/>
</dbReference>
<dbReference type="Pfam" id="PF03109">
    <property type="entry name" value="ABC1"/>
    <property type="match status" value="1"/>
</dbReference>
<dbReference type="GO" id="GO:0004672">
    <property type="term" value="F:protein kinase activity"/>
    <property type="evidence" value="ECO:0007669"/>
    <property type="project" value="InterPro"/>
</dbReference>
<feature type="transmembrane region" description="Helical" evidence="1">
    <location>
        <begin position="396"/>
        <end position="424"/>
    </location>
</feature>
<dbReference type="PANTHER" id="PTHR45890">
    <property type="entry name" value="AARF DOMAIN CONTAINING KINASE 2 (PREDICTED)"/>
    <property type="match status" value="1"/>
</dbReference>
<dbReference type="PANTHER" id="PTHR45890:SF9">
    <property type="entry name" value="PROTEIN KINASE DOMAIN-CONTAINING PROTEIN"/>
    <property type="match status" value="1"/>
</dbReference>
<evidence type="ECO:0000313" key="3">
    <source>
        <dbReference type="EMBL" id="BBN16624.1"/>
    </source>
</evidence>
<evidence type="ECO:0000313" key="6">
    <source>
        <dbReference type="Proteomes" id="UP001162541"/>
    </source>
</evidence>
<dbReference type="PROSITE" id="PS50011">
    <property type="entry name" value="PROTEIN_KINASE_DOM"/>
    <property type="match status" value="1"/>
</dbReference>
<dbReference type="Proteomes" id="UP001162541">
    <property type="component" value="Chromosome 7"/>
</dbReference>
<sequence>MGWAQPSRQEEWERMLQPVKGWCSPEFRLKDVEWLAGKISSSSAQLWARKRLGSVGRQQKNKRFVRVSFPLKVGLGTGIGGVDPSAFALQLVQVKVGADICNGEPPTERDSIFSRRSLPFKRRRSLEFAGNVANAASILLVSQAFCGPLISCAMGIMAVAELTRFAISRVTQFMNNDSQNATQMVDLNLPSRLREFSAASLLLSIGVPLLKHQHPELHYTLECVGAALPVAVGYAQTKATVKKIPPGNAGLAERLWRSRHRWAAKRLCSYMTDFHHPPRIGWLIDIWEDTTFIISPRGLIIGSTALPLISSKKCNDGGRNVYREETISKQVVNVTSTSEAVDDRTTNLSAPLKDEHFGEVSRWNAGADDIYLEFSVVHSGWRSVQQRSSLIFRACYLVLVFGPLIILGPVIYFMSSVFITAWTLQFRKVLWWLLRYCLERGGAAFIKWGQWSATREDLFPEDMCLYLGRLHDRAPEHSYSQTRKAVLENLGRPIEDIFVDFPKRPCASGSIAQVYRAKLKDQRDGMPSEVAVKVRHPSVALRIFQDFQIMSALANWAQELPALRWLKLRESVDQFSHTLTAQADLRVEAENLARFQKNFESLHSTVIFPKLIPDLVSEGVIVESFERGSALHEFLRHRSSLNTQIAAVGVDTYLKMMLTDNFVHTDLHPGNILARSTGDSEGIQQKLQLVLLDFGLAEELSPSVRHHFISFIMMIGAGNGERAAYHLLQFSWPHEQTCRTPELLAKDMKDLFNRECNLERHPIDLNKVLIKVLQLCRKHEVTIDSAYASLVVAVCVLVGFARSLDPELSIMDAAVPCLFLYNLTGRIQGRIYG</sequence>
<keyword evidence="1" id="KW-0472">Membrane</keyword>
<organism evidence="4 5">
    <name type="scientific">Marchantia polymorpha subsp. ruderalis</name>
    <dbReference type="NCBI Taxonomy" id="1480154"/>
    <lineage>
        <taxon>Eukaryota</taxon>
        <taxon>Viridiplantae</taxon>
        <taxon>Streptophyta</taxon>
        <taxon>Embryophyta</taxon>
        <taxon>Marchantiophyta</taxon>
        <taxon>Marchantiopsida</taxon>
        <taxon>Marchantiidae</taxon>
        <taxon>Marchantiales</taxon>
        <taxon>Marchantiaceae</taxon>
        <taxon>Marchantia</taxon>
    </lineage>
</organism>
<evidence type="ECO:0000256" key="1">
    <source>
        <dbReference type="SAM" id="Phobius"/>
    </source>
</evidence>
<name>A0A176WBR5_MARPO</name>
<reference evidence="6" key="3">
    <citation type="journal article" date="2020" name="Curr. Biol.">
        <title>Chromatin organization in early land plants reveals an ancestral association between H3K27me3, transposons, and constitutive heterochromatin.</title>
        <authorList>
            <person name="Montgomery S.A."/>
            <person name="Tanizawa Y."/>
            <person name="Galik B."/>
            <person name="Wang N."/>
            <person name="Ito T."/>
            <person name="Mochizuki T."/>
            <person name="Akimcheva S."/>
            <person name="Bowman J.L."/>
            <person name="Cognat V."/>
            <person name="Marechal-Drouard L."/>
            <person name="Ekker H."/>
            <person name="Hong S.F."/>
            <person name="Kohchi T."/>
            <person name="Lin S.S."/>
            <person name="Liu L.D."/>
            <person name="Nakamura Y."/>
            <person name="Valeeva L.R."/>
            <person name="Shakirov E.V."/>
            <person name="Shippen D.E."/>
            <person name="Wei W.L."/>
            <person name="Yagura M."/>
            <person name="Yamaoka S."/>
            <person name="Yamato K.T."/>
            <person name="Liu C."/>
            <person name="Berger F."/>
        </authorList>
    </citation>
    <scope>NUCLEOTIDE SEQUENCE [LARGE SCALE GENOMIC DNA]</scope>
    <source>
        <strain evidence="6">Tak-1</strain>
    </source>
</reference>
<reference evidence="3" key="2">
    <citation type="journal article" date="2019" name="Curr. Biol.">
        <title>Chromatin organization in early land plants reveals an ancestral association between H3K27me3, transposons, and constitutive heterochromatin.</title>
        <authorList>
            <person name="Montgomery S.A."/>
            <person name="Tanizawa Y."/>
            <person name="Galik B."/>
            <person name="Wang N."/>
            <person name="Ito T."/>
            <person name="Mochizuki T."/>
            <person name="Akimcheva S."/>
            <person name="Bowman J."/>
            <person name="Cognat V."/>
            <person name="Drouard L."/>
            <person name="Ekker H."/>
            <person name="Houng S."/>
            <person name="Kohchi T."/>
            <person name="Lin S."/>
            <person name="Liu L.D."/>
            <person name="Nakamura Y."/>
            <person name="Valeeva L.R."/>
            <person name="Shakirov E.V."/>
            <person name="Shippen D.E."/>
            <person name="Wei W."/>
            <person name="Yagura M."/>
            <person name="Yamaoka S."/>
            <person name="Yamato K.T."/>
            <person name="Liu C."/>
            <person name="Berger F."/>
        </authorList>
    </citation>
    <scope>NUCLEOTIDE SEQUENCE [LARGE SCALE GENOMIC DNA]</scope>
    <source>
        <strain evidence="3">Tak-1</strain>
    </source>
</reference>
<dbReference type="EMBL" id="AP019872">
    <property type="protein sequence ID" value="BBN16624.1"/>
    <property type="molecule type" value="Genomic_DNA"/>
</dbReference>
<dbReference type="EMBL" id="LVLJ01001444">
    <property type="protein sequence ID" value="OAE29556.1"/>
    <property type="molecule type" value="Genomic_DNA"/>
</dbReference>
<dbReference type="AlphaFoldDB" id="A0A176WBR5"/>
<evidence type="ECO:0000313" key="5">
    <source>
        <dbReference type="Proteomes" id="UP000077202"/>
    </source>
</evidence>
<reference evidence="4 5" key="1">
    <citation type="submission" date="2016-03" db="EMBL/GenBank/DDBJ databases">
        <title>Mechanisms controlling the formation of the plant cell surface in tip-growing cells are functionally conserved among land plants.</title>
        <authorList>
            <person name="Honkanen S."/>
            <person name="Jones V.A."/>
            <person name="Morieri G."/>
            <person name="Champion C."/>
            <person name="Hetherington A.J."/>
            <person name="Kelly S."/>
            <person name="Saint-Marcoux D."/>
            <person name="Proust H."/>
            <person name="Prescott H."/>
            <person name="Dolan L."/>
        </authorList>
    </citation>
    <scope>NUCLEOTIDE SEQUENCE [LARGE SCALE GENOMIC DNA]</scope>
    <source>
        <strain evidence="5">cv. Tak-1 and cv. Tak-2</strain>
        <tissue evidence="4">Whole gametophyte</tissue>
    </source>
</reference>
<dbReference type="GO" id="GO:0005524">
    <property type="term" value="F:ATP binding"/>
    <property type="evidence" value="ECO:0007669"/>
    <property type="project" value="InterPro"/>
</dbReference>
<dbReference type="InterPro" id="IPR052402">
    <property type="entry name" value="ADCK_kinase"/>
</dbReference>
<dbReference type="CDD" id="cd13971">
    <property type="entry name" value="ADCK2-like"/>
    <property type="match status" value="1"/>
</dbReference>
<dbReference type="Proteomes" id="UP000077202">
    <property type="component" value="Unassembled WGS sequence"/>
</dbReference>
<dbReference type="Gene3D" id="1.10.510.10">
    <property type="entry name" value="Transferase(Phosphotransferase) domain 1"/>
    <property type="match status" value="1"/>
</dbReference>
<gene>
    <name evidence="4" type="ORF">AXG93_702s1090</name>
    <name evidence="3" type="ORF">Mp_7g07930</name>
</gene>
<keyword evidence="5" id="KW-1185">Reference proteome</keyword>
<dbReference type="InterPro" id="IPR004147">
    <property type="entry name" value="ABC1_dom"/>
</dbReference>
<accession>A0A176WBR5</accession>
<dbReference type="InterPro" id="IPR011009">
    <property type="entry name" value="Kinase-like_dom_sf"/>
</dbReference>
<evidence type="ECO:0000313" key="4">
    <source>
        <dbReference type="EMBL" id="OAE29556.1"/>
    </source>
</evidence>
<proteinExistence type="predicted"/>
<dbReference type="SUPFAM" id="SSF56112">
    <property type="entry name" value="Protein kinase-like (PK-like)"/>
    <property type="match status" value="1"/>
</dbReference>
<protein>
    <recommendedName>
        <fullName evidence="2">Protein kinase domain-containing protein</fullName>
    </recommendedName>
</protein>
<evidence type="ECO:0000259" key="2">
    <source>
        <dbReference type="PROSITE" id="PS50011"/>
    </source>
</evidence>
<keyword evidence="1" id="KW-0812">Transmembrane</keyword>